<evidence type="ECO:0000256" key="1">
    <source>
        <dbReference type="SAM" id="MobiDB-lite"/>
    </source>
</evidence>
<dbReference type="STRING" id="40149.A0A0E0D7R2"/>
<feature type="region of interest" description="Disordered" evidence="1">
    <location>
        <begin position="919"/>
        <end position="952"/>
    </location>
</feature>
<accession>A0A0E0D7R2</accession>
<protein>
    <submittedName>
        <fullName evidence="2">Uncharacterized protein</fullName>
    </submittedName>
</protein>
<dbReference type="EnsemblPlants" id="OMERI03G33610.1">
    <property type="protein sequence ID" value="OMERI03G33610.1"/>
    <property type="gene ID" value="OMERI03G33610"/>
</dbReference>
<feature type="compositionally biased region" description="Acidic residues" evidence="1">
    <location>
        <begin position="335"/>
        <end position="378"/>
    </location>
</feature>
<feature type="compositionally biased region" description="Acidic residues" evidence="1">
    <location>
        <begin position="512"/>
        <end position="534"/>
    </location>
</feature>
<feature type="compositionally biased region" description="Basic and acidic residues" evidence="1">
    <location>
        <begin position="718"/>
        <end position="736"/>
    </location>
</feature>
<evidence type="ECO:0000313" key="2">
    <source>
        <dbReference type="EnsemblPlants" id="OMERI03G33610.1"/>
    </source>
</evidence>
<dbReference type="Proteomes" id="UP000008021">
    <property type="component" value="Chromosome 3"/>
</dbReference>
<feature type="compositionally biased region" description="Acidic residues" evidence="1">
    <location>
        <begin position="385"/>
        <end position="503"/>
    </location>
</feature>
<keyword evidence="3" id="KW-1185">Reference proteome</keyword>
<proteinExistence type="predicted"/>
<name>A0A0E0D7R2_9ORYZ</name>
<feature type="region of interest" description="Disordered" evidence="1">
    <location>
        <begin position="76"/>
        <end position="106"/>
    </location>
</feature>
<reference evidence="2" key="2">
    <citation type="submission" date="2018-05" db="EMBL/GenBank/DDBJ databases">
        <title>OmerRS3 (Oryza meridionalis Reference Sequence Version 3).</title>
        <authorList>
            <person name="Zhang J."/>
            <person name="Kudrna D."/>
            <person name="Lee S."/>
            <person name="Talag J."/>
            <person name="Welchert J."/>
            <person name="Wing R.A."/>
        </authorList>
    </citation>
    <scope>NUCLEOTIDE SEQUENCE [LARGE SCALE GENOMIC DNA]</scope>
    <source>
        <strain evidence="2">cv. OR44</strain>
    </source>
</reference>
<sequence>MEDWVVLSGSDGGDSVELHDGSESSFAVVHENAEISDAAESNCGHVDSKIAAAKDTTFSGEEDLDDETDDIECFDEEDGICEENPDDEIFDDEEELDDDDESLDDDDIECYDRTRSARRTRMMKLDDEEEIDCEEDLDDDDDDCESLDDDDIECFDAEDIICLETRTMKSSTNIAILDDDDIECFDAEEIICEENPDDEIIGSDGGDSVELHDGSDVGGSDTESSFAVVQVRGRAADTPAIAVEAVPSQPSPSPPGFFKTVSYGQAFSGIASEHVAASSHAPVLDAAEEDIAEVSPVIVGGEHENAEISDVVESNNDHVDSNIDAATEVTTFSGEDLDDETDGDIECFDEDDGICEENPDDEIFDDEEEESDPEEEDIGSSGLETDSDEYIESTDEESDYEEEDTTDLESDSDEDTESTESSHDEDLDDDDKSLDDDGSECFDEEGIICAENPDDEIFDDESVDIESSDEEESDDEEDSYSDEEIDDEEESDCDEEIDEEEEEHGGNKYDAIDNESFGEEESCMEQSDAEEEWPEFTGVPVSYNDIDTDSDMEIDGGKYDDIDSESLYEEESVTDEQSDNEEEPEEFAGGGYDDIDYESLNGDDFEEYLQVLADGGIDNESFGEEESVLDDEALDFFHGLNDEFLDVFYGDTLYDYETESSCAEECEHVCVCGRCMELIDGEDFYQLTGDEFDATQHGEEIGGDASGADEEEPSDAGESDHDTAPDAGDGEAHGDSADMAGGNSAAAAAEPASTPSQFQQAMQQAAARDQAAAAMVRAADAIDSYMRAAAGGLAAQDVEALSQGATGLRAMAAAPSFAVGVGASNAAVAAAAAFLPDPLARQDGVVSLAVFYLLFGVDWVVLSGSDGGDSVELHDGSESSFAVVHENAEISDAAESNYDHSLDDDDIESYDVEDEICEENPDDEIFDDEEEIDCEEDRDDDDDDDESLDDDDVECFDAEDIICKENPDDEIMSHLLLT</sequence>
<dbReference type="Gramene" id="OMERI03G33610.1">
    <property type="protein sequence ID" value="OMERI03G33610.1"/>
    <property type="gene ID" value="OMERI03G33610"/>
</dbReference>
<reference evidence="2" key="1">
    <citation type="submission" date="2015-04" db="UniProtKB">
        <authorList>
            <consortium name="EnsemblPlants"/>
        </authorList>
    </citation>
    <scope>IDENTIFICATION</scope>
</reference>
<feature type="compositionally biased region" description="Low complexity" evidence="1">
    <location>
        <begin position="737"/>
        <end position="764"/>
    </location>
</feature>
<feature type="region of interest" description="Disordered" evidence="1">
    <location>
        <begin position="696"/>
        <end position="764"/>
    </location>
</feature>
<feature type="region of interest" description="Disordered" evidence="1">
    <location>
        <begin position="330"/>
        <end position="594"/>
    </location>
</feature>
<evidence type="ECO:0000313" key="3">
    <source>
        <dbReference type="Proteomes" id="UP000008021"/>
    </source>
</evidence>
<dbReference type="AlphaFoldDB" id="A0A0E0D7R2"/>
<feature type="compositionally biased region" description="Acidic residues" evidence="1">
    <location>
        <begin position="707"/>
        <end position="717"/>
    </location>
</feature>
<organism evidence="2">
    <name type="scientific">Oryza meridionalis</name>
    <dbReference type="NCBI Taxonomy" id="40149"/>
    <lineage>
        <taxon>Eukaryota</taxon>
        <taxon>Viridiplantae</taxon>
        <taxon>Streptophyta</taxon>
        <taxon>Embryophyta</taxon>
        <taxon>Tracheophyta</taxon>
        <taxon>Spermatophyta</taxon>
        <taxon>Magnoliopsida</taxon>
        <taxon>Liliopsida</taxon>
        <taxon>Poales</taxon>
        <taxon>Poaceae</taxon>
        <taxon>BOP clade</taxon>
        <taxon>Oryzoideae</taxon>
        <taxon>Oryzeae</taxon>
        <taxon>Oryzinae</taxon>
        <taxon>Oryza</taxon>
    </lineage>
</organism>
<dbReference type="HOGENOM" id="CLU_012657_0_0_1"/>
<feature type="compositionally biased region" description="Acidic residues" evidence="1">
    <location>
        <begin position="562"/>
        <end position="586"/>
    </location>
</feature>
<dbReference type="eggNOG" id="KOG1808">
    <property type="taxonomic scope" value="Eukaryota"/>
</dbReference>